<dbReference type="RefSeq" id="WP_167118593.1">
    <property type="nucleotide sequence ID" value="NZ_JAANOU010000001.1"/>
</dbReference>
<evidence type="ECO:0000313" key="2">
    <source>
        <dbReference type="EMBL" id="NIH81988.1"/>
    </source>
</evidence>
<evidence type="ECO:0000256" key="1">
    <source>
        <dbReference type="SAM" id="SignalP"/>
    </source>
</evidence>
<name>A0ABX0SZS6_9PSEU</name>
<keyword evidence="1" id="KW-0732">Signal</keyword>
<organism evidence="2 3">
    <name type="scientific">Amycolatopsis viridis</name>
    <dbReference type="NCBI Taxonomy" id="185678"/>
    <lineage>
        <taxon>Bacteria</taxon>
        <taxon>Bacillati</taxon>
        <taxon>Actinomycetota</taxon>
        <taxon>Actinomycetes</taxon>
        <taxon>Pseudonocardiales</taxon>
        <taxon>Pseudonocardiaceae</taxon>
        <taxon>Amycolatopsis</taxon>
    </lineage>
</organism>
<keyword evidence="3" id="KW-1185">Reference proteome</keyword>
<proteinExistence type="predicted"/>
<keyword evidence="2" id="KW-0449">Lipoprotein</keyword>
<gene>
    <name evidence="2" type="ORF">FHX46_004518</name>
</gene>
<accession>A0ABX0SZS6</accession>
<reference evidence="2 3" key="1">
    <citation type="submission" date="2020-03" db="EMBL/GenBank/DDBJ databases">
        <title>Sequencing the genomes of 1000 actinobacteria strains.</title>
        <authorList>
            <person name="Klenk H.-P."/>
        </authorList>
    </citation>
    <scope>NUCLEOTIDE SEQUENCE [LARGE SCALE GENOMIC DNA]</scope>
    <source>
        <strain evidence="2 3">DSM 45668</strain>
    </source>
</reference>
<feature type="chain" id="PRO_5046284949" evidence="1">
    <location>
        <begin position="26"/>
        <end position="118"/>
    </location>
</feature>
<dbReference type="EMBL" id="JAANOU010000001">
    <property type="protein sequence ID" value="NIH81988.1"/>
    <property type="molecule type" value="Genomic_DNA"/>
</dbReference>
<feature type="signal peptide" evidence="1">
    <location>
        <begin position="1"/>
        <end position="25"/>
    </location>
</feature>
<sequence>MKMIQRVAVIGAGVALTAAATLSTAAASSYVEVRHGDDHAYVIGNHPNTLIIFDSERDGHSVTGYAQYWHPVLKEWRTASATTGRGKNPVEADGGYRISKIKICENSSPRDCSAWKSV</sequence>
<protein>
    <submittedName>
        <fullName evidence="2">Lipoprotein with Yx(FWY)xxD motif</fullName>
    </submittedName>
</protein>
<evidence type="ECO:0000313" key="3">
    <source>
        <dbReference type="Proteomes" id="UP000754495"/>
    </source>
</evidence>
<dbReference type="Proteomes" id="UP000754495">
    <property type="component" value="Unassembled WGS sequence"/>
</dbReference>
<comment type="caution">
    <text evidence="2">The sequence shown here is derived from an EMBL/GenBank/DDBJ whole genome shotgun (WGS) entry which is preliminary data.</text>
</comment>